<feature type="coiled-coil region" evidence="1">
    <location>
        <begin position="1"/>
        <end position="34"/>
    </location>
</feature>
<protein>
    <recommendedName>
        <fullName evidence="5">Sigma factor regulator C-terminal domain-containing protein</fullName>
    </recommendedName>
</protein>
<proteinExistence type="predicted"/>
<feature type="transmembrane region" description="Helical" evidence="2">
    <location>
        <begin position="71"/>
        <end position="93"/>
    </location>
</feature>
<keyword evidence="1" id="KW-0175">Coiled coil</keyword>
<gene>
    <name evidence="3" type="ORF">BAU17_03675</name>
</gene>
<reference evidence="3 4" key="1">
    <citation type="submission" date="2016-06" db="EMBL/GenBank/DDBJ databases">
        <title>Four novel species of enterococci isolated from chicken manure.</title>
        <authorList>
            <person name="Van Tyne D."/>
        </authorList>
    </citation>
    <scope>NUCLEOTIDE SEQUENCE [LARGE SCALE GENOMIC DNA]</scope>
    <source>
        <strain evidence="3 4">CU12B</strain>
    </source>
</reference>
<evidence type="ECO:0000313" key="4">
    <source>
        <dbReference type="Proteomes" id="UP000782705"/>
    </source>
</evidence>
<evidence type="ECO:0000313" key="3">
    <source>
        <dbReference type="EMBL" id="KAF1303998.1"/>
    </source>
</evidence>
<sequence length="405" mass="47201">MKNYRERLEKYQNKQLTEQEAAAFEKELQDAASLFDYLMENETMDDFTKETEMTSFTSAEKNVKKNIRKRFLRSIFFIIVIVLGVVGGTFLLYPKIADAYYYNPMKGQKIDKKNYVRITQPSNFGLYQQVYSQIHLETDRLVDSRVTQIGPAKYTIDSSYYNDFSNTLNLNATTIEKGKIIESSGNPTGLTFSQSSFNVLALENDYFVNFDSSELHPKIADLPDSSWLKIQLTFKEPKSWEELTTFIQQHEEVNFYTASIEMAQSNLQPDRNLGVRLEQHTNYHTLTLDYDSRYTRQLEMTYPNLFSHDSALPLATASKDVKEYIQSNVQYLLDHPEDKMAAAGISYTNDDEEFYQTTLDYLENTDLRFDKIEVALPKDTFASFVTDQDFYYVKLRDLLFFSLMD</sequence>
<comment type="caution">
    <text evidence="3">The sequence shown here is derived from an EMBL/GenBank/DDBJ whole genome shotgun (WGS) entry which is preliminary data.</text>
</comment>
<evidence type="ECO:0000256" key="2">
    <source>
        <dbReference type="SAM" id="Phobius"/>
    </source>
</evidence>
<keyword evidence="2" id="KW-0812">Transmembrane</keyword>
<name>A0ABQ6YZX8_9ENTE</name>
<organism evidence="3 4">
    <name type="scientific">Candidatus Enterococcus willemsii</name>
    <dbReference type="NCBI Taxonomy" id="1857215"/>
    <lineage>
        <taxon>Bacteria</taxon>
        <taxon>Bacillati</taxon>
        <taxon>Bacillota</taxon>
        <taxon>Bacilli</taxon>
        <taxon>Lactobacillales</taxon>
        <taxon>Enterococcaceae</taxon>
        <taxon>Enterococcus</taxon>
    </lineage>
</organism>
<dbReference type="Proteomes" id="UP000782705">
    <property type="component" value="Unassembled WGS sequence"/>
</dbReference>
<keyword evidence="2" id="KW-0472">Membrane</keyword>
<evidence type="ECO:0000256" key="1">
    <source>
        <dbReference type="SAM" id="Coils"/>
    </source>
</evidence>
<accession>A0ABQ6YZX8</accession>
<dbReference type="RefSeq" id="WP_161901869.1">
    <property type="nucleotide sequence ID" value="NZ_MAEL01000035.1"/>
</dbReference>
<keyword evidence="2" id="KW-1133">Transmembrane helix</keyword>
<keyword evidence="4" id="KW-1185">Reference proteome</keyword>
<dbReference type="EMBL" id="MAEL01000035">
    <property type="protein sequence ID" value="KAF1303998.1"/>
    <property type="molecule type" value="Genomic_DNA"/>
</dbReference>
<evidence type="ECO:0008006" key="5">
    <source>
        <dbReference type="Google" id="ProtNLM"/>
    </source>
</evidence>